<keyword evidence="2" id="KW-1185">Reference proteome</keyword>
<name>A0ABM3N670_GALME</name>
<dbReference type="InterPro" id="IPR029264">
    <property type="entry name" value="ARF7EP_C"/>
</dbReference>
<evidence type="ECO:0000313" key="3">
    <source>
        <dbReference type="RefSeq" id="XP_052759073.1"/>
    </source>
</evidence>
<evidence type="ECO:0000313" key="2">
    <source>
        <dbReference type="Proteomes" id="UP001652740"/>
    </source>
</evidence>
<dbReference type="GeneID" id="113518398"/>
<dbReference type="Proteomes" id="UP001652740">
    <property type="component" value="Unplaced"/>
</dbReference>
<sequence length="113" mass="13216">MVSDLSLFHNGINVLKKISIYLQWERQRNEVIQLIFSRNRKSKSIYNERGQIAATGKDLCDCLDETCPGCHFPCPKCNSLKCGHECRVNRKWMYDKIEIEGNDFVIKNEYKAK</sequence>
<dbReference type="PANTHER" id="PTHR46536">
    <property type="entry name" value="ARL14 EFFECTOR PROTEIN"/>
    <property type="match status" value="1"/>
</dbReference>
<feature type="domain" description="ARF7 effector protein C-terminal" evidence="1">
    <location>
        <begin position="13"/>
        <end position="100"/>
    </location>
</feature>
<dbReference type="Pfam" id="PF14949">
    <property type="entry name" value="ARF7EP_C"/>
    <property type="match status" value="1"/>
</dbReference>
<evidence type="ECO:0000259" key="1">
    <source>
        <dbReference type="Pfam" id="PF14949"/>
    </source>
</evidence>
<reference evidence="3" key="1">
    <citation type="submission" date="2025-08" db="UniProtKB">
        <authorList>
            <consortium name="RefSeq"/>
        </authorList>
    </citation>
    <scope>IDENTIFICATION</scope>
    <source>
        <tissue evidence="3">Whole larvae</tissue>
    </source>
</reference>
<gene>
    <name evidence="3" type="primary">LOC113518398</name>
</gene>
<organism evidence="2 3">
    <name type="scientific">Galleria mellonella</name>
    <name type="common">Greater wax moth</name>
    <dbReference type="NCBI Taxonomy" id="7137"/>
    <lineage>
        <taxon>Eukaryota</taxon>
        <taxon>Metazoa</taxon>
        <taxon>Ecdysozoa</taxon>
        <taxon>Arthropoda</taxon>
        <taxon>Hexapoda</taxon>
        <taxon>Insecta</taxon>
        <taxon>Pterygota</taxon>
        <taxon>Neoptera</taxon>
        <taxon>Endopterygota</taxon>
        <taxon>Lepidoptera</taxon>
        <taxon>Glossata</taxon>
        <taxon>Ditrysia</taxon>
        <taxon>Pyraloidea</taxon>
        <taxon>Pyralidae</taxon>
        <taxon>Galleriinae</taxon>
        <taxon>Galleria</taxon>
    </lineage>
</organism>
<dbReference type="PANTHER" id="PTHR46536:SF3">
    <property type="entry name" value="ARF7 EFFECTOR PROTEIN C-TERMINAL DOMAIN-CONTAINING PROTEIN"/>
    <property type="match status" value="1"/>
</dbReference>
<protein>
    <submittedName>
        <fullName evidence="3">ARL14 effector protein isoform X1</fullName>
    </submittedName>
</protein>
<dbReference type="RefSeq" id="XP_052759073.1">
    <property type="nucleotide sequence ID" value="XM_052903113.1"/>
</dbReference>
<accession>A0ABM3N670</accession>
<proteinExistence type="predicted"/>